<dbReference type="Pfam" id="PF02770">
    <property type="entry name" value="Acyl-CoA_dh_M"/>
    <property type="match status" value="1"/>
</dbReference>
<dbReference type="Gene3D" id="1.20.140.10">
    <property type="entry name" value="Butyryl-CoA Dehydrogenase, subunit A, domain 3"/>
    <property type="match status" value="1"/>
</dbReference>
<dbReference type="PANTHER" id="PTHR43884">
    <property type="entry name" value="ACYL-COA DEHYDROGENASE"/>
    <property type="match status" value="1"/>
</dbReference>
<keyword evidence="5" id="KW-0560">Oxidoreductase</keyword>
<evidence type="ECO:0000313" key="17">
    <source>
        <dbReference type="Proteomes" id="UP000194632"/>
    </source>
</evidence>
<evidence type="ECO:0000256" key="9">
    <source>
        <dbReference type="ARBA" id="ARBA00034328"/>
    </source>
</evidence>
<comment type="pathway">
    <text evidence="7">Sulfur metabolism; dibenzothiophene degradation.</text>
</comment>
<dbReference type="GO" id="GO:0050660">
    <property type="term" value="F:flavin adenine dinucleotide binding"/>
    <property type="evidence" value="ECO:0007669"/>
    <property type="project" value="InterPro"/>
</dbReference>
<evidence type="ECO:0000256" key="13">
    <source>
        <dbReference type="ARBA" id="ARBA00049456"/>
    </source>
</evidence>
<dbReference type="InterPro" id="IPR037069">
    <property type="entry name" value="AcylCoA_DH/ox_N_sf"/>
</dbReference>
<comment type="caution">
    <text evidence="16">The sequence shown here is derived from an EMBL/GenBank/DDBJ whole genome shotgun (WGS) entry which is preliminary data.</text>
</comment>
<dbReference type="GO" id="GO:0005737">
    <property type="term" value="C:cytoplasm"/>
    <property type="evidence" value="ECO:0007669"/>
    <property type="project" value="UniProtKB-SubCell"/>
</dbReference>
<evidence type="ECO:0000256" key="7">
    <source>
        <dbReference type="ARBA" id="ARBA00034307"/>
    </source>
</evidence>
<comment type="catalytic activity">
    <reaction evidence="11">
        <text>dibenzothiophene + FMNH2 + O2 = dibenzothiophene 5-oxide + FMN + H2O + H(+)</text>
        <dbReference type="Rhea" id="RHEA:49076"/>
        <dbReference type="ChEBI" id="CHEBI:15377"/>
        <dbReference type="ChEBI" id="CHEBI:15378"/>
        <dbReference type="ChEBI" id="CHEBI:15379"/>
        <dbReference type="ChEBI" id="CHEBI:23681"/>
        <dbReference type="ChEBI" id="CHEBI:23683"/>
        <dbReference type="ChEBI" id="CHEBI:57618"/>
        <dbReference type="ChEBI" id="CHEBI:58210"/>
    </reaction>
</comment>
<protein>
    <recommendedName>
        <fullName evidence="10">Dibenzothiophene monooxygenase</fullName>
        <ecNumber evidence="9">1.14.14.21</ecNumber>
    </recommendedName>
</protein>
<proteinExistence type="inferred from homology"/>
<keyword evidence="17" id="KW-1185">Reference proteome</keyword>
<dbReference type="PANTHER" id="PTHR43884:SF12">
    <property type="entry name" value="ISOVALERYL-COA DEHYDROGENASE, MITOCHONDRIAL-RELATED"/>
    <property type="match status" value="1"/>
</dbReference>
<evidence type="ECO:0000259" key="15">
    <source>
        <dbReference type="Pfam" id="PF08028"/>
    </source>
</evidence>
<dbReference type="Proteomes" id="UP000194632">
    <property type="component" value="Unassembled WGS sequence"/>
</dbReference>
<feature type="domain" description="Acyl-CoA dehydrogenase C-terminal" evidence="15">
    <location>
        <begin position="245"/>
        <end position="376"/>
    </location>
</feature>
<dbReference type="GO" id="GO:0008470">
    <property type="term" value="F:3-methylbutanoyl-CoA dehydrogenase activity"/>
    <property type="evidence" value="ECO:0007669"/>
    <property type="project" value="TreeGrafter"/>
</dbReference>
<dbReference type="GO" id="GO:0006552">
    <property type="term" value="P:L-leucine catabolic process"/>
    <property type="evidence" value="ECO:0007669"/>
    <property type="project" value="TreeGrafter"/>
</dbReference>
<dbReference type="EMBL" id="NGFO01000025">
    <property type="protein sequence ID" value="OUC76973.1"/>
    <property type="molecule type" value="Genomic_DNA"/>
</dbReference>
<evidence type="ECO:0000256" key="11">
    <source>
        <dbReference type="ARBA" id="ARBA00047859"/>
    </source>
</evidence>
<evidence type="ECO:0000256" key="2">
    <source>
        <dbReference type="ARBA" id="ARBA00022630"/>
    </source>
</evidence>
<feature type="domain" description="Acyl-CoA oxidase/dehydrogenase middle" evidence="14">
    <location>
        <begin position="117"/>
        <end position="208"/>
    </location>
</feature>
<evidence type="ECO:0000256" key="8">
    <source>
        <dbReference type="ARBA" id="ARBA00034317"/>
    </source>
</evidence>
<dbReference type="InterPro" id="IPR046373">
    <property type="entry name" value="Acyl-CoA_Oxase/DH_mid-dom_sf"/>
</dbReference>
<dbReference type="AlphaFoldDB" id="A0A243Q6C0"/>
<dbReference type="RefSeq" id="WP_086536837.1">
    <property type="nucleotide sequence ID" value="NZ_JBLKRZ010000004.1"/>
</dbReference>
<evidence type="ECO:0000256" key="4">
    <source>
        <dbReference type="ARBA" id="ARBA00022741"/>
    </source>
</evidence>
<comment type="catalytic activity">
    <reaction evidence="13">
        <text>dibenzothiophene + 2 FMNH2 + 2 O2 = dibenzothiophene 5,5-dioxide + 2 FMN + 2 H2O + 2 H(+)</text>
        <dbReference type="Rhea" id="RHEA:49072"/>
        <dbReference type="ChEBI" id="CHEBI:15377"/>
        <dbReference type="ChEBI" id="CHEBI:15378"/>
        <dbReference type="ChEBI" id="CHEBI:15379"/>
        <dbReference type="ChEBI" id="CHEBI:23681"/>
        <dbReference type="ChEBI" id="CHEBI:57618"/>
        <dbReference type="ChEBI" id="CHEBI:58210"/>
        <dbReference type="ChEBI" id="CHEBI:90356"/>
        <dbReference type="EC" id="1.14.14.21"/>
    </reaction>
</comment>
<keyword evidence="4" id="KW-0547">Nucleotide-binding</keyword>
<dbReference type="InterPro" id="IPR036250">
    <property type="entry name" value="AcylCo_DH-like_C"/>
</dbReference>
<keyword evidence="2" id="KW-0285">Flavoprotein</keyword>
<comment type="subcellular location">
    <subcellularLocation>
        <location evidence="1">Cytoplasm</location>
    </subcellularLocation>
</comment>
<reference evidence="16 17" key="1">
    <citation type="submission" date="2017-05" db="EMBL/GenBank/DDBJ databases">
        <title>Biotechnological potential of actinobacteria isolated from South African environments.</title>
        <authorList>
            <person name="Le Roes-Hill M."/>
            <person name="Prins A."/>
            <person name="Durrell K.A."/>
        </authorList>
    </citation>
    <scope>NUCLEOTIDE SEQUENCE [LARGE SCALE GENOMIC DNA]</scope>
    <source>
        <strain evidence="16">BS2</strain>
    </source>
</reference>
<organism evidence="16 17">
    <name type="scientific">Gordonia lacunae</name>
    <dbReference type="NCBI Taxonomy" id="417102"/>
    <lineage>
        <taxon>Bacteria</taxon>
        <taxon>Bacillati</taxon>
        <taxon>Actinomycetota</taxon>
        <taxon>Actinomycetes</taxon>
        <taxon>Mycobacteriales</taxon>
        <taxon>Gordoniaceae</taxon>
        <taxon>Gordonia</taxon>
    </lineage>
</organism>
<evidence type="ECO:0000313" key="16">
    <source>
        <dbReference type="EMBL" id="OUC76973.1"/>
    </source>
</evidence>
<dbReference type="SUPFAM" id="SSF47203">
    <property type="entry name" value="Acyl-CoA dehydrogenase C-terminal domain-like"/>
    <property type="match status" value="1"/>
</dbReference>
<dbReference type="EC" id="1.14.14.21" evidence="9"/>
<dbReference type="OrthoDB" id="571684at2"/>
<dbReference type="GO" id="GO:0004497">
    <property type="term" value="F:monooxygenase activity"/>
    <property type="evidence" value="ECO:0007669"/>
    <property type="project" value="UniProtKB-KW"/>
</dbReference>
<dbReference type="InterPro" id="IPR006091">
    <property type="entry name" value="Acyl-CoA_Oxase/DH_mid-dom"/>
</dbReference>
<dbReference type="InterPro" id="IPR009100">
    <property type="entry name" value="AcylCoA_DH/oxidase_NM_dom_sf"/>
</dbReference>
<comment type="similarity">
    <text evidence="8">Belongs to the DszC flavin monooxygenase family.</text>
</comment>
<dbReference type="SUPFAM" id="SSF56645">
    <property type="entry name" value="Acyl-CoA dehydrogenase NM domain-like"/>
    <property type="match status" value="1"/>
</dbReference>
<evidence type="ECO:0000256" key="1">
    <source>
        <dbReference type="ARBA" id="ARBA00004496"/>
    </source>
</evidence>
<sequence>MTAPARVVTDRNAILAEIAAGSAEREREGRDPREAVALLRRSRLTALSLDTRSGGAGAGSVELFEFIIDLARADPIAAHILRAHYWFVEQIERLPVGPVRSRWSERIAAGAIVGNASSERGVAAGSRQYATQLVPDGDGWRLRGEKFYSTGTAFADYVTVLAIVPDALRSRLVKVVVPVDRDGVSVVDDWDGIGQHRTGTGSTLFDDVRVTSDDVLEFVELDESTPPAANDGPFLQLFLQALIAGILLSASDDAVALLSSRARTFEHAPSPEPRKDPILLERIGEIDAAAHVARDAVLSAARQVETANALARRGVIDVEQFAQASLAAARVKVHVDRIALPAAAAVFDVGGASSASRSRNLDRHWRNIRTITLHNPTSYKAVAIGDLRVNDTPLPGNGYF</sequence>
<evidence type="ECO:0000256" key="3">
    <source>
        <dbReference type="ARBA" id="ARBA00022643"/>
    </source>
</evidence>
<evidence type="ECO:0000256" key="6">
    <source>
        <dbReference type="ARBA" id="ARBA00023033"/>
    </source>
</evidence>
<keyword evidence="6" id="KW-0503">Monooxygenase</keyword>
<gene>
    <name evidence="16" type="ORF">CA982_19055</name>
</gene>
<evidence type="ECO:0000259" key="14">
    <source>
        <dbReference type="Pfam" id="PF02770"/>
    </source>
</evidence>
<evidence type="ECO:0000256" key="10">
    <source>
        <dbReference type="ARBA" id="ARBA00034345"/>
    </source>
</evidence>
<evidence type="ECO:0000256" key="5">
    <source>
        <dbReference type="ARBA" id="ARBA00023002"/>
    </source>
</evidence>
<name>A0A243Q6C0_9ACTN</name>
<dbReference type="PIRSF" id="PIRSF016578">
    <property type="entry name" value="HsaA"/>
    <property type="match status" value="1"/>
</dbReference>
<dbReference type="InterPro" id="IPR013107">
    <property type="entry name" value="Acyl-CoA_DH_C"/>
</dbReference>
<comment type="catalytic activity">
    <reaction evidence="12">
        <text>dibenzothiophene 5-oxide + FMNH2 + O2 = dibenzothiophene 5,5-dioxide + FMN + H2O + H(+)</text>
        <dbReference type="Rhea" id="RHEA:49080"/>
        <dbReference type="ChEBI" id="CHEBI:15377"/>
        <dbReference type="ChEBI" id="CHEBI:15378"/>
        <dbReference type="ChEBI" id="CHEBI:15379"/>
        <dbReference type="ChEBI" id="CHEBI:23683"/>
        <dbReference type="ChEBI" id="CHEBI:57618"/>
        <dbReference type="ChEBI" id="CHEBI:58210"/>
        <dbReference type="ChEBI" id="CHEBI:90356"/>
    </reaction>
</comment>
<dbReference type="Gene3D" id="1.10.540.10">
    <property type="entry name" value="Acyl-CoA dehydrogenase/oxidase, N-terminal domain"/>
    <property type="match status" value="1"/>
</dbReference>
<dbReference type="Gene3D" id="2.40.110.10">
    <property type="entry name" value="Butyryl-CoA Dehydrogenase, subunit A, domain 2"/>
    <property type="match status" value="1"/>
</dbReference>
<evidence type="ECO:0000256" key="12">
    <source>
        <dbReference type="ARBA" id="ARBA00048445"/>
    </source>
</evidence>
<dbReference type="STRING" id="417102.CA982_19055"/>
<keyword evidence="3" id="KW-0288">FMN</keyword>
<accession>A0A243Q6C0</accession>
<dbReference type="Pfam" id="PF08028">
    <property type="entry name" value="Acyl-CoA_dh_2"/>
    <property type="match status" value="1"/>
</dbReference>